<evidence type="ECO:0000313" key="8">
    <source>
        <dbReference type="EMBL" id="CAH2090058.1"/>
    </source>
</evidence>
<evidence type="ECO:0000259" key="7">
    <source>
        <dbReference type="PROSITE" id="PS50240"/>
    </source>
</evidence>
<evidence type="ECO:0000256" key="6">
    <source>
        <dbReference type="SAM" id="SignalP"/>
    </source>
</evidence>
<dbReference type="Gene3D" id="2.40.10.10">
    <property type="entry name" value="Trypsin-like serine proteases"/>
    <property type="match status" value="2"/>
</dbReference>
<dbReference type="AlphaFoldDB" id="A0AAU9TSR7"/>
<feature type="signal peptide" evidence="6">
    <location>
        <begin position="1"/>
        <end position="18"/>
    </location>
</feature>
<gene>
    <name evidence="8" type="ORF">EEDITHA_LOCUS6058</name>
</gene>
<dbReference type="GO" id="GO:0004252">
    <property type="term" value="F:serine-type endopeptidase activity"/>
    <property type="evidence" value="ECO:0007669"/>
    <property type="project" value="InterPro"/>
</dbReference>
<dbReference type="InterPro" id="IPR001314">
    <property type="entry name" value="Peptidase_S1A"/>
</dbReference>
<organism evidence="8 9">
    <name type="scientific">Euphydryas editha</name>
    <name type="common">Edith's checkerspot</name>
    <dbReference type="NCBI Taxonomy" id="104508"/>
    <lineage>
        <taxon>Eukaryota</taxon>
        <taxon>Metazoa</taxon>
        <taxon>Ecdysozoa</taxon>
        <taxon>Arthropoda</taxon>
        <taxon>Hexapoda</taxon>
        <taxon>Insecta</taxon>
        <taxon>Pterygota</taxon>
        <taxon>Neoptera</taxon>
        <taxon>Endopterygota</taxon>
        <taxon>Lepidoptera</taxon>
        <taxon>Glossata</taxon>
        <taxon>Ditrysia</taxon>
        <taxon>Papilionoidea</taxon>
        <taxon>Nymphalidae</taxon>
        <taxon>Nymphalinae</taxon>
        <taxon>Euphydryas</taxon>
    </lineage>
</organism>
<keyword evidence="3" id="KW-0378">Hydrolase</keyword>
<accession>A0AAU9TSR7</accession>
<dbReference type="PANTHER" id="PTHR24276:SF91">
    <property type="entry name" value="AT26814P-RELATED"/>
    <property type="match status" value="1"/>
</dbReference>
<dbReference type="PRINTS" id="PR00722">
    <property type="entry name" value="CHYMOTRYPSIN"/>
</dbReference>
<keyword evidence="2" id="KW-0645">Protease</keyword>
<evidence type="ECO:0000256" key="2">
    <source>
        <dbReference type="ARBA" id="ARBA00022670"/>
    </source>
</evidence>
<keyword evidence="4" id="KW-0720">Serine protease</keyword>
<dbReference type="InterPro" id="IPR009003">
    <property type="entry name" value="Peptidase_S1_PA"/>
</dbReference>
<evidence type="ECO:0000256" key="5">
    <source>
        <dbReference type="ARBA" id="ARBA00023157"/>
    </source>
</evidence>
<comment type="similarity">
    <text evidence="1">Belongs to the peptidase S1 family.</text>
</comment>
<keyword evidence="9" id="KW-1185">Reference proteome</keyword>
<protein>
    <recommendedName>
        <fullName evidence="7">Peptidase S1 domain-containing protein</fullName>
    </recommendedName>
</protein>
<dbReference type="SUPFAM" id="SSF50494">
    <property type="entry name" value="Trypsin-like serine proteases"/>
    <property type="match status" value="1"/>
</dbReference>
<dbReference type="PROSITE" id="PS50240">
    <property type="entry name" value="TRYPSIN_DOM"/>
    <property type="match status" value="1"/>
</dbReference>
<dbReference type="InterPro" id="IPR018114">
    <property type="entry name" value="TRYPSIN_HIS"/>
</dbReference>
<evidence type="ECO:0000256" key="3">
    <source>
        <dbReference type="ARBA" id="ARBA00022801"/>
    </source>
</evidence>
<evidence type="ECO:0000256" key="4">
    <source>
        <dbReference type="ARBA" id="ARBA00022825"/>
    </source>
</evidence>
<feature type="chain" id="PRO_5043572146" description="Peptidase S1 domain-containing protein" evidence="6">
    <location>
        <begin position="19"/>
        <end position="280"/>
    </location>
</feature>
<dbReference type="CDD" id="cd00190">
    <property type="entry name" value="Tryp_SPc"/>
    <property type="match status" value="1"/>
</dbReference>
<keyword evidence="5" id="KW-1015">Disulfide bond</keyword>
<dbReference type="InterPro" id="IPR043504">
    <property type="entry name" value="Peptidase_S1_PA_chymotrypsin"/>
</dbReference>
<dbReference type="PANTHER" id="PTHR24276">
    <property type="entry name" value="POLYSERASE-RELATED"/>
    <property type="match status" value="1"/>
</dbReference>
<sequence>MSLKAGLLFVTLLVGSHAIPAPQRDMSFFFDQSENSRIVGGSTAAHTPYMIAMVTGVTISNLICGGSLVTSRHIMTAAHCNLAVTNQDGSLLNSLRVTIGSNRWDRGGSTYRIARSIVHPNYNHNQIKNDIGFLVTTANVVLSNTVGLVPLNFDFVGGGIPTRVTGWGRTRVGGSLSSTLRQLVATVVDGNECRTRVAQRAQELNYQNFPVVDPNLEICIFNANGRGTCNRDSGGPLMRTDRNQQIGIVSWGLPCARNAPDMFVRISAYRSFIEQSIRIL</sequence>
<dbReference type="SMART" id="SM00020">
    <property type="entry name" value="Tryp_SPc"/>
    <property type="match status" value="1"/>
</dbReference>
<dbReference type="Proteomes" id="UP001153954">
    <property type="component" value="Unassembled WGS sequence"/>
</dbReference>
<name>A0AAU9TSR7_EUPED</name>
<reference evidence="8" key="1">
    <citation type="submission" date="2022-03" db="EMBL/GenBank/DDBJ databases">
        <authorList>
            <person name="Tunstrom K."/>
        </authorList>
    </citation>
    <scope>NUCLEOTIDE SEQUENCE</scope>
</reference>
<dbReference type="Pfam" id="PF00089">
    <property type="entry name" value="Trypsin"/>
    <property type="match status" value="1"/>
</dbReference>
<evidence type="ECO:0000313" key="9">
    <source>
        <dbReference type="Proteomes" id="UP001153954"/>
    </source>
</evidence>
<keyword evidence="6" id="KW-0732">Signal</keyword>
<dbReference type="EMBL" id="CAKOGL010000009">
    <property type="protein sequence ID" value="CAH2090058.1"/>
    <property type="molecule type" value="Genomic_DNA"/>
</dbReference>
<feature type="domain" description="Peptidase S1" evidence="7">
    <location>
        <begin position="38"/>
        <end position="278"/>
    </location>
</feature>
<proteinExistence type="inferred from homology"/>
<evidence type="ECO:0000256" key="1">
    <source>
        <dbReference type="ARBA" id="ARBA00007664"/>
    </source>
</evidence>
<dbReference type="InterPro" id="IPR001254">
    <property type="entry name" value="Trypsin_dom"/>
</dbReference>
<dbReference type="InterPro" id="IPR050430">
    <property type="entry name" value="Peptidase_S1"/>
</dbReference>
<comment type="caution">
    <text evidence="8">The sequence shown here is derived from an EMBL/GenBank/DDBJ whole genome shotgun (WGS) entry which is preliminary data.</text>
</comment>
<dbReference type="PROSITE" id="PS00134">
    <property type="entry name" value="TRYPSIN_HIS"/>
    <property type="match status" value="1"/>
</dbReference>
<dbReference type="GO" id="GO:0006508">
    <property type="term" value="P:proteolysis"/>
    <property type="evidence" value="ECO:0007669"/>
    <property type="project" value="UniProtKB-KW"/>
</dbReference>